<dbReference type="PANTHER" id="PTHR45850:SF1">
    <property type="entry name" value="SORTING NEXIN 6, ISOFORM B"/>
    <property type="match status" value="1"/>
</dbReference>
<feature type="region of interest" description="Disordered" evidence="4">
    <location>
        <begin position="1"/>
        <end position="21"/>
    </location>
</feature>
<dbReference type="GO" id="GO:0035091">
    <property type="term" value="F:phosphatidylinositol binding"/>
    <property type="evidence" value="ECO:0007669"/>
    <property type="project" value="InterPro"/>
</dbReference>
<dbReference type="EMBL" id="NIVC01002163">
    <property type="protein sequence ID" value="PAA60327.1"/>
    <property type="molecule type" value="Genomic_DNA"/>
</dbReference>
<feature type="coiled-coil region" evidence="3">
    <location>
        <begin position="308"/>
        <end position="335"/>
    </location>
</feature>
<dbReference type="OrthoDB" id="9976382at2759"/>
<feature type="non-terminal residue" evidence="6">
    <location>
        <position position="1"/>
    </location>
</feature>
<keyword evidence="2" id="KW-0813">Transport</keyword>
<dbReference type="SUPFAM" id="SSF103657">
    <property type="entry name" value="BAR/IMD domain-like"/>
    <property type="match status" value="1"/>
</dbReference>
<organism evidence="6 8">
    <name type="scientific">Macrostomum lignano</name>
    <dbReference type="NCBI Taxonomy" id="282301"/>
    <lineage>
        <taxon>Eukaryota</taxon>
        <taxon>Metazoa</taxon>
        <taxon>Spiralia</taxon>
        <taxon>Lophotrochozoa</taxon>
        <taxon>Platyhelminthes</taxon>
        <taxon>Rhabditophora</taxon>
        <taxon>Macrostomorpha</taxon>
        <taxon>Macrostomida</taxon>
        <taxon>Macrostomidae</taxon>
        <taxon>Macrostomum</taxon>
    </lineage>
</organism>
<evidence type="ECO:0000256" key="3">
    <source>
        <dbReference type="SAM" id="Coils"/>
    </source>
</evidence>
<dbReference type="InterPro" id="IPR027267">
    <property type="entry name" value="AH/BAR_dom_sf"/>
</dbReference>
<dbReference type="Pfam" id="PF09325">
    <property type="entry name" value="Vps5"/>
    <property type="match status" value="1"/>
</dbReference>
<dbReference type="Proteomes" id="UP000215902">
    <property type="component" value="Unassembled WGS sequence"/>
</dbReference>
<keyword evidence="3" id="KW-0175">Coiled coil</keyword>
<dbReference type="Gene3D" id="1.20.1270.60">
    <property type="entry name" value="Arfaptin homology (AH) domain/BAR domain"/>
    <property type="match status" value="1"/>
</dbReference>
<evidence type="ECO:0000256" key="2">
    <source>
        <dbReference type="ARBA" id="ARBA00022448"/>
    </source>
</evidence>
<dbReference type="InterPro" id="IPR014637">
    <property type="entry name" value="SNX5/SNX6/SNX32"/>
</dbReference>
<evidence type="ECO:0000256" key="1">
    <source>
        <dbReference type="ARBA" id="ARBA00010883"/>
    </source>
</evidence>
<dbReference type="FunFam" id="3.30.1520.10:FF:000001">
    <property type="entry name" value="Sorting nexin"/>
    <property type="match status" value="1"/>
</dbReference>
<dbReference type="InterPro" id="IPR015404">
    <property type="entry name" value="Vps5_C"/>
</dbReference>
<dbReference type="SUPFAM" id="SSF64268">
    <property type="entry name" value="PX domain"/>
    <property type="match status" value="1"/>
</dbReference>
<dbReference type="InterPro" id="IPR001683">
    <property type="entry name" value="PX_dom"/>
</dbReference>
<evidence type="ECO:0000313" key="6">
    <source>
        <dbReference type="EMBL" id="PAA60327.1"/>
    </source>
</evidence>
<feature type="domain" description="PX" evidence="5">
    <location>
        <begin position="1"/>
        <end position="167"/>
    </location>
</feature>
<dbReference type="PIRSF" id="PIRSF036924">
    <property type="entry name" value="Snx5_Snx6"/>
    <property type="match status" value="1"/>
</dbReference>
<evidence type="ECO:0000313" key="7">
    <source>
        <dbReference type="EMBL" id="PAA94109.1"/>
    </source>
</evidence>
<dbReference type="Pfam" id="PF00787">
    <property type="entry name" value="PX"/>
    <property type="match status" value="1"/>
</dbReference>
<dbReference type="AlphaFoldDB" id="A0A267EHE2"/>
<name>A0A267EHE2_9PLAT</name>
<dbReference type="PANTHER" id="PTHR45850">
    <property type="entry name" value="SORTING NEXIN FAMILY MEMBER"/>
    <property type="match status" value="1"/>
</dbReference>
<reference evidence="6 8" key="1">
    <citation type="submission" date="2017-06" db="EMBL/GenBank/DDBJ databases">
        <title>A platform for efficient transgenesis in Macrostomum lignano, a flatworm model organism for stem cell research.</title>
        <authorList>
            <person name="Berezikov E."/>
        </authorList>
    </citation>
    <scope>NUCLEOTIDE SEQUENCE [LARGE SCALE GENOMIC DNA]</scope>
    <source>
        <strain evidence="6">DV1</strain>
        <tissue evidence="6">Whole organism</tissue>
    </source>
</reference>
<evidence type="ECO:0000313" key="8">
    <source>
        <dbReference type="Proteomes" id="UP000215902"/>
    </source>
</evidence>
<evidence type="ECO:0000259" key="5">
    <source>
        <dbReference type="PROSITE" id="PS50195"/>
    </source>
</evidence>
<dbReference type="EMBL" id="NIVC01000016">
    <property type="protein sequence ID" value="PAA94109.1"/>
    <property type="molecule type" value="Genomic_DNA"/>
</dbReference>
<dbReference type="Gene3D" id="3.30.1520.10">
    <property type="entry name" value="Phox-like domain"/>
    <property type="match status" value="1"/>
</dbReference>
<dbReference type="PROSITE" id="PS50195">
    <property type="entry name" value="PX"/>
    <property type="match status" value="1"/>
</dbReference>
<comment type="caution">
    <text evidence="6">The sequence shown here is derived from an EMBL/GenBank/DDBJ whole genome shotgun (WGS) entry which is preliminary data.</text>
</comment>
<proteinExistence type="inferred from homology"/>
<protein>
    <recommendedName>
        <fullName evidence="5">PX domain-containing protein</fullName>
    </recommendedName>
</protein>
<accession>A0A267EHE2</accession>
<comment type="similarity">
    <text evidence="1">Belongs to the sorting nexin family.</text>
</comment>
<sequence length="400" mass="45929">QHHVDLSDSRQGRTESVDLGNGNDLRVEISDALSEKERVKFTIRTVTSLVPRFARPEFSVIRTHEEFAWLADRLAENVEYAGCVIPPVPPTPDFSSSREKLARLGEGESSMSKEEYDKMKSELEAEYLATFKKTVAMHEVFLRRIAEHPKLREDDIFKVFLEFDKDLSVRSKNKREMVQGFLKTGWKTVDDAILSTQKEKDEFFEAQKRFITVFYGHLRSALSEADRMNRHYKATADTYIRVSACASACTKFERDDGLAEFLSSFAEFCERYRKLEGRTASDSDLKLADTLHYYVSDCNSAKDLLYRRARALADFESANKELEKARAKGKAVQKAEADQEAAFNTFNTISEAARAELISFKQRWVAYLHKNLTELAELQIKHSRGQVQLLTQTLERLRQG</sequence>
<keyword evidence="8" id="KW-1185">Reference proteome</keyword>
<dbReference type="STRING" id="282301.A0A267EHE2"/>
<gene>
    <name evidence="7" type="ORF">BOX15_Mlig003888g1</name>
    <name evidence="6" type="ORF">BOX15_Mlig003888g2</name>
</gene>
<dbReference type="InterPro" id="IPR036871">
    <property type="entry name" value="PX_dom_sf"/>
</dbReference>
<evidence type="ECO:0000256" key="4">
    <source>
        <dbReference type="SAM" id="MobiDB-lite"/>
    </source>
</evidence>
<feature type="compositionally biased region" description="Basic and acidic residues" evidence="4">
    <location>
        <begin position="1"/>
        <end position="16"/>
    </location>
</feature>